<keyword evidence="2" id="KW-0808">Transferase</keyword>
<feature type="domain" description="N-acetyltransferase" evidence="1">
    <location>
        <begin position="1"/>
        <end position="153"/>
    </location>
</feature>
<protein>
    <submittedName>
        <fullName evidence="2">GNAT family N-acetyltransferase</fullName>
    </submittedName>
</protein>
<evidence type="ECO:0000259" key="1">
    <source>
        <dbReference type="PROSITE" id="PS51186"/>
    </source>
</evidence>
<dbReference type="Gene3D" id="3.40.630.30">
    <property type="match status" value="1"/>
</dbReference>
<evidence type="ECO:0000313" key="2">
    <source>
        <dbReference type="EMBL" id="ROU07647.1"/>
    </source>
</evidence>
<proteinExistence type="predicted"/>
<dbReference type="Proteomes" id="UP000275910">
    <property type="component" value="Unassembled WGS sequence"/>
</dbReference>
<dbReference type="PROSITE" id="PS51186">
    <property type="entry name" value="GNAT"/>
    <property type="match status" value="1"/>
</dbReference>
<comment type="caution">
    <text evidence="2">The sequence shown here is derived from an EMBL/GenBank/DDBJ whole genome shotgun (WGS) entry which is preliminary data.</text>
</comment>
<gene>
    <name evidence="2" type="ORF">D9T17_07645</name>
</gene>
<evidence type="ECO:0000313" key="3">
    <source>
        <dbReference type="Proteomes" id="UP000275910"/>
    </source>
</evidence>
<dbReference type="SUPFAM" id="SSF55729">
    <property type="entry name" value="Acyl-CoA N-acyltransferases (Nat)"/>
    <property type="match status" value="1"/>
</dbReference>
<name>A0A3N2RJL4_LYSEN</name>
<organism evidence="2 3">
    <name type="scientific">Lysobacter enzymogenes</name>
    <dbReference type="NCBI Taxonomy" id="69"/>
    <lineage>
        <taxon>Bacteria</taxon>
        <taxon>Pseudomonadati</taxon>
        <taxon>Pseudomonadota</taxon>
        <taxon>Gammaproteobacteria</taxon>
        <taxon>Lysobacterales</taxon>
        <taxon>Lysobacteraceae</taxon>
        <taxon>Lysobacter</taxon>
    </lineage>
</organism>
<dbReference type="InterPro" id="IPR016181">
    <property type="entry name" value="Acyl_CoA_acyltransferase"/>
</dbReference>
<sequence length="282" mass="30122">MEIRPVGTDAAALASYEELFRACFPGAGHLNAAYLQWLYARNPAGAVIGCDAWEGERLAAHYVCVPAQAVVNGRAMRVMLSLNTATHPDFQGKGLFTRLADATYQLGAQAGVGAVYGVANANSTPGFLRKLGFALVRPLDARVGVGRIERAAPVAAADGFRRDWSQAALEWRIANPQRAYRLVRAGDGAIGAEAATGKPGLLAWDELAPPAGMQSPARSPAWAMRLHLGLRPGGGRPRGLWFEIPQRLRPSPLNMIFRPLAEGVAVPTADSVRLGQLDFDAF</sequence>
<accession>A0A3N2RJL4</accession>
<dbReference type="InterPro" id="IPR000182">
    <property type="entry name" value="GNAT_dom"/>
</dbReference>
<dbReference type="GO" id="GO:0016747">
    <property type="term" value="F:acyltransferase activity, transferring groups other than amino-acyl groups"/>
    <property type="evidence" value="ECO:0007669"/>
    <property type="project" value="InterPro"/>
</dbReference>
<dbReference type="RefSeq" id="WP_123646888.1">
    <property type="nucleotide sequence ID" value="NZ_RCTY01000020.1"/>
</dbReference>
<reference evidence="2 3" key="1">
    <citation type="submission" date="2018-10" db="EMBL/GenBank/DDBJ databases">
        <title>The genome of Lysobacter enzymogenes OH11.</title>
        <authorList>
            <person name="Liu F."/>
            <person name="Zhao Y."/>
            <person name="Qian G."/>
            <person name="Chen Y."/>
            <person name="Xu H."/>
        </authorList>
    </citation>
    <scope>NUCLEOTIDE SEQUENCE [LARGE SCALE GENOMIC DNA]</scope>
    <source>
        <strain evidence="2 3">OH11</strain>
    </source>
</reference>
<dbReference type="EMBL" id="RCTY01000020">
    <property type="protein sequence ID" value="ROU07647.1"/>
    <property type="molecule type" value="Genomic_DNA"/>
</dbReference>
<dbReference type="Pfam" id="PF13527">
    <property type="entry name" value="Acetyltransf_9"/>
    <property type="match status" value="1"/>
</dbReference>
<dbReference type="AlphaFoldDB" id="A0A3N2RJL4"/>